<comment type="caution">
    <text evidence="2">The sequence shown here is derived from an EMBL/GenBank/DDBJ whole genome shotgun (WGS) entry which is preliminary data.</text>
</comment>
<reference evidence="2" key="1">
    <citation type="journal article" date="2023" name="Mol. Ecol. Resour.">
        <title>Chromosome-level genome assembly of a triploid poplar Populus alba 'Berolinensis'.</title>
        <authorList>
            <person name="Chen S."/>
            <person name="Yu Y."/>
            <person name="Wang X."/>
            <person name="Wang S."/>
            <person name="Zhang T."/>
            <person name="Zhou Y."/>
            <person name="He R."/>
            <person name="Meng N."/>
            <person name="Wang Y."/>
            <person name="Liu W."/>
            <person name="Liu Z."/>
            <person name="Liu J."/>
            <person name="Guo Q."/>
            <person name="Huang H."/>
            <person name="Sederoff R.R."/>
            <person name="Wang G."/>
            <person name="Qu G."/>
            <person name="Chen S."/>
        </authorList>
    </citation>
    <scope>NUCLEOTIDE SEQUENCE</scope>
    <source>
        <strain evidence="2">SC-2020</strain>
    </source>
</reference>
<evidence type="ECO:0000313" key="1">
    <source>
        <dbReference type="EMBL" id="KAJ6972480.1"/>
    </source>
</evidence>
<name>A0AAD6PZM7_9ROSI</name>
<dbReference type="Proteomes" id="UP001164929">
    <property type="component" value="Chromosome 14"/>
</dbReference>
<dbReference type="AlphaFoldDB" id="A0AAD6PZM7"/>
<dbReference type="EMBL" id="JAQIZT010000014">
    <property type="protein sequence ID" value="KAJ6972480.1"/>
    <property type="molecule type" value="Genomic_DNA"/>
</dbReference>
<accession>A0AAD6PZM7</accession>
<dbReference type="EMBL" id="JAQIZT010000014">
    <property type="protein sequence ID" value="KAJ6972502.1"/>
    <property type="molecule type" value="Genomic_DNA"/>
</dbReference>
<evidence type="ECO:0000313" key="4">
    <source>
        <dbReference type="Proteomes" id="UP001164929"/>
    </source>
</evidence>
<keyword evidence="4" id="KW-1185">Reference proteome</keyword>
<evidence type="ECO:0000313" key="2">
    <source>
        <dbReference type="EMBL" id="KAJ6972485.1"/>
    </source>
</evidence>
<protein>
    <submittedName>
        <fullName evidence="2">Uncharacterized protein</fullName>
    </submittedName>
</protein>
<gene>
    <name evidence="1" type="ORF">NC653_032922</name>
    <name evidence="2" type="ORF">NC653_032925</name>
    <name evidence="3" type="ORF">NC653_032941</name>
</gene>
<evidence type="ECO:0000313" key="3">
    <source>
        <dbReference type="EMBL" id="KAJ6972502.1"/>
    </source>
</evidence>
<sequence>MMILFSATKLLKPPSRRQAGGSCGGRPPGYKQAMCCSRLSMHGLRVAIIVHSPSRLPTQ</sequence>
<proteinExistence type="predicted"/>
<organism evidence="2 4">
    <name type="scientific">Populus alba x Populus x berolinensis</name>
    <dbReference type="NCBI Taxonomy" id="444605"/>
    <lineage>
        <taxon>Eukaryota</taxon>
        <taxon>Viridiplantae</taxon>
        <taxon>Streptophyta</taxon>
        <taxon>Embryophyta</taxon>
        <taxon>Tracheophyta</taxon>
        <taxon>Spermatophyta</taxon>
        <taxon>Magnoliopsida</taxon>
        <taxon>eudicotyledons</taxon>
        <taxon>Gunneridae</taxon>
        <taxon>Pentapetalae</taxon>
        <taxon>rosids</taxon>
        <taxon>fabids</taxon>
        <taxon>Malpighiales</taxon>
        <taxon>Salicaceae</taxon>
        <taxon>Saliceae</taxon>
        <taxon>Populus</taxon>
    </lineage>
</organism>
<dbReference type="EMBL" id="JAQIZT010000014">
    <property type="protein sequence ID" value="KAJ6972485.1"/>
    <property type="molecule type" value="Genomic_DNA"/>
</dbReference>